<dbReference type="Pfam" id="PF20906">
    <property type="entry name" value="S-Me-THD_C"/>
    <property type="match status" value="1"/>
</dbReference>
<dbReference type="Pfam" id="PF06032">
    <property type="entry name" value="S-Me-THD_N"/>
    <property type="match status" value="1"/>
</dbReference>
<dbReference type="InterPro" id="IPR024071">
    <property type="entry name" value="S-Me-THD_C_sf"/>
</dbReference>
<feature type="domain" description="S-Me-THD N-terminal" evidence="1">
    <location>
        <begin position="8"/>
        <end position="164"/>
    </location>
</feature>
<evidence type="ECO:0000313" key="4">
    <source>
        <dbReference type="Proteomes" id="UP001296943"/>
    </source>
</evidence>
<protein>
    <submittedName>
        <fullName evidence="3">DUF917 family protein</fullName>
    </submittedName>
</protein>
<dbReference type="InterPro" id="IPR027479">
    <property type="entry name" value="S-Me-THD_N_sf"/>
</dbReference>
<dbReference type="Proteomes" id="UP001296943">
    <property type="component" value="Unassembled WGS sequence"/>
</dbReference>
<comment type="caution">
    <text evidence="3">The sequence shown here is derived from an EMBL/GenBank/DDBJ whole genome shotgun (WGS) entry which is preliminary data.</text>
</comment>
<dbReference type="RefSeq" id="WP_204502096.1">
    <property type="nucleotide sequence ID" value="NZ_JAFBDR010000033.1"/>
</dbReference>
<dbReference type="EMBL" id="JAFBDR010000033">
    <property type="protein sequence ID" value="MBM7573451.1"/>
    <property type="molecule type" value="Genomic_DNA"/>
</dbReference>
<evidence type="ECO:0000259" key="1">
    <source>
        <dbReference type="Pfam" id="PF06032"/>
    </source>
</evidence>
<accession>A0ABS2N5R7</accession>
<feature type="domain" description="S-Me-THD-like C-terminal" evidence="2">
    <location>
        <begin position="167"/>
        <end position="360"/>
    </location>
</feature>
<dbReference type="SUPFAM" id="SSF160991">
    <property type="entry name" value="CV3147-like"/>
    <property type="match status" value="1"/>
</dbReference>
<proteinExistence type="predicted"/>
<dbReference type="Gene3D" id="3.40.1610.10">
    <property type="entry name" value="CV3147-like domain"/>
    <property type="match status" value="1"/>
</dbReference>
<name>A0ABS2N5R7_9BACI</name>
<keyword evidence="4" id="KW-1185">Reference proteome</keyword>
<evidence type="ECO:0000259" key="2">
    <source>
        <dbReference type="Pfam" id="PF20906"/>
    </source>
</evidence>
<dbReference type="InterPro" id="IPR048350">
    <property type="entry name" value="S-Me-THD-like_C"/>
</dbReference>
<gene>
    <name evidence="3" type="ORF">JOC48_004015</name>
</gene>
<sequence>MTMWIGEQEIEDLAIGAALLGTGGGGDPYLGKLMVQKAIRKNGPIKMIDPTEVPDDELVIPTAMMGAPTIMVEKIPNGDESLKSLQLVEEQLGKKAYATMPIECGGLNSTIPFVVASELGIPVVDGDGMGRAFPELNMETFNIYGVNGTPMGLYNERGDKCLLTTLDNKMLEHISRGIAIRMGGACHIALYGMSGTDVRRTAIPNTISLCIKLGRAIRQAGEGKQDVIKAIEHITENSIYGKSVVLFQGKVVDVERRSTDGFVRGKAIVEGFDNFEGEELVVEFQNENLVAKVDDHTIAIVPDLISFLDLETGSPITTEGLRYGFRVTCIGIPTPDIMRSEKALQVWGPRDFGYDMEYQKIEEIYDTRREKV</sequence>
<dbReference type="InterPro" id="IPR010318">
    <property type="entry name" value="S-Me-THD_N"/>
</dbReference>
<evidence type="ECO:0000313" key="3">
    <source>
        <dbReference type="EMBL" id="MBM7573451.1"/>
    </source>
</evidence>
<reference evidence="3 4" key="1">
    <citation type="submission" date="2021-01" db="EMBL/GenBank/DDBJ databases">
        <title>Genomic Encyclopedia of Type Strains, Phase IV (KMG-IV): sequencing the most valuable type-strain genomes for metagenomic binning, comparative biology and taxonomic classification.</title>
        <authorList>
            <person name="Goeker M."/>
        </authorList>
    </citation>
    <scope>NUCLEOTIDE SEQUENCE [LARGE SCALE GENOMIC DNA]</scope>
    <source>
        <strain evidence="3 4">DSM 23711</strain>
    </source>
</reference>
<organism evidence="3 4">
    <name type="scientific">Aquibacillus albus</name>
    <dbReference type="NCBI Taxonomy" id="1168171"/>
    <lineage>
        <taxon>Bacteria</taxon>
        <taxon>Bacillati</taxon>
        <taxon>Bacillota</taxon>
        <taxon>Bacilli</taxon>
        <taxon>Bacillales</taxon>
        <taxon>Bacillaceae</taxon>
        <taxon>Aquibacillus</taxon>
    </lineage>
</organism>
<dbReference type="Gene3D" id="2.40.390.10">
    <property type="entry name" value="CV3147-like"/>
    <property type="match status" value="1"/>
</dbReference>